<name>A0A829GSL5_LACPA</name>
<reference evidence="1 2" key="1">
    <citation type="journal article" date="2013" name="PLoS ONE">
        <title>Lactobacillus paracasei comparative genomics: towards species pan-genome definition and exploitation of diversity.</title>
        <authorList>
            <person name="Smokvina T."/>
            <person name="Wels M."/>
            <person name="Polka J."/>
            <person name="Chervaux C."/>
            <person name="Brisse S."/>
            <person name="Boekhorst J."/>
            <person name="van Hylckama Vlieg J.E."/>
            <person name="Siezen R.J."/>
        </authorList>
    </citation>
    <scope>NUCLEOTIDE SEQUENCE [LARGE SCALE GENOMIC DNA]</scope>
    <source>
        <strain evidence="1 2">Lpl14</strain>
    </source>
</reference>
<comment type="caution">
    <text evidence="1">The sequence shown here is derived from an EMBL/GenBank/DDBJ whole genome shotgun (WGS) entry which is preliminary data.</text>
</comment>
<dbReference type="Pfam" id="PF05595">
    <property type="entry name" value="DUF771"/>
    <property type="match status" value="1"/>
</dbReference>
<protein>
    <recommendedName>
        <fullName evidence="3">DUF771 domain-containing protein</fullName>
    </recommendedName>
</protein>
<dbReference type="InterPro" id="IPR008489">
    <property type="entry name" value="DUF771"/>
</dbReference>
<dbReference type="RefSeq" id="WP_016373250.1">
    <property type="nucleotide sequence ID" value="NZ_ANKB01000062.1"/>
</dbReference>
<gene>
    <name evidence="1" type="ORF">Lpl14_12967</name>
</gene>
<sequence length="119" mass="13985">MPLLQVVEDDQISSKKYLAVDEEELAKMIKENQELKRKLAARGMWTLTTAASYVEGHNNTWVVNNILNVPRFHKFLQDNVVSYPPPGKKGYLFHPKPWLDFLDKWFPEISRSLREKDKQ</sequence>
<dbReference type="EMBL" id="ANKB01000062">
    <property type="protein sequence ID" value="EPC63229.1"/>
    <property type="molecule type" value="Genomic_DNA"/>
</dbReference>
<dbReference type="Proteomes" id="UP000014285">
    <property type="component" value="Unassembled WGS sequence"/>
</dbReference>
<dbReference type="AlphaFoldDB" id="A0A829GSL5"/>
<organism evidence="1 2">
    <name type="scientific">Lacticaseibacillus paracasei subsp. tolerans Lpl14</name>
    <dbReference type="NCBI Taxonomy" id="1256229"/>
    <lineage>
        <taxon>Bacteria</taxon>
        <taxon>Bacillati</taxon>
        <taxon>Bacillota</taxon>
        <taxon>Bacilli</taxon>
        <taxon>Lactobacillales</taxon>
        <taxon>Lactobacillaceae</taxon>
        <taxon>Lacticaseibacillus</taxon>
    </lineage>
</organism>
<evidence type="ECO:0008006" key="3">
    <source>
        <dbReference type="Google" id="ProtNLM"/>
    </source>
</evidence>
<proteinExistence type="predicted"/>
<accession>A0A829GSL5</accession>
<evidence type="ECO:0000313" key="2">
    <source>
        <dbReference type="Proteomes" id="UP000014285"/>
    </source>
</evidence>
<evidence type="ECO:0000313" key="1">
    <source>
        <dbReference type="EMBL" id="EPC63229.1"/>
    </source>
</evidence>